<reference evidence="1 2" key="1">
    <citation type="journal article" date="2016" name="Nat. Commun.">
        <title>Thousands of microbial genomes shed light on interconnected biogeochemical processes in an aquifer system.</title>
        <authorList>
            <person name="Anantharaman K."/>
            <person name="Brown C.T."/>
            <person name="Hug L.A."/>
            <person name="Sharon I."/>
            <person name="Castelle C.J."/>
            <person name="Probst A.J."/>
            <person name="Thomas B.C."/>
            <person name="Singh A."/>
            <person name="Wilkins M.J."/>
            <person name="Karaoz U."/>
            <person name="Brodie E.L."/>
            <person name="Williams K.H."/>
            <person name="Hubbard S.S."/>
            <person name="Banfield J.F."/>
        </authorList>
    </citation>
    <scope>NUCLEOTIDE SEQUENCE [LARGE SCALE GENOMIC DNA]</scope>
</reference>
<dbReference type="GO" id="GO:0003677">
    <property type="term" value="F:DNA binding"/>
    <property type="evidence" value="ECO:0007669"/>
    <property type="project" value="InterPro"/>
</dbReference>
<protein>
    <recommendedName>
        <fullName evidence="3">DNA polymerase III delta N-terminal domain-containing protein</fullName>
    </recommendedName>
</protein>
<name>A0A1F7HG19_9BACT</name>
<dbReference type="EMBL" id="MFZT01000033">
    <property type="protein sequence ID" value="OGK30180.1"/>
    <property type="molecule type" value="Genomic_DNA"/>
</dbReference>
<evidence type="ECO:0008006" key="3">
    <source>
        <dbReference type="Google" id="ProtNLM"/>
    </source>
</evidence>
<dbReference type="GO" id="GO:0006260">
    <property type="term" value="P:DNA replication"/>
    <property type="evidence" value="ECO:0007669"/>
    <property type="project" value="InterPro"/>
</dbReference>
<dbReference type="AlphaFoldDB" id="A0A1F7HG19"/>
<proteinExistence type="predicted"/>
<sequence length="228" mass="25894">MLTIYCGNNTAESRKLFAQERRKCETSGIRPIDLPDMNVSILQQALNQATFASLFQDSSALFLENCIGNKAIRSVIQEHIQQTSLGIFIWEDGMADRDAKKYFPLASIRACMLPMTIWKFLDSIYPSNVAQVLRIHNELQGTVEGAFIMHMVIGRIKELILVLHALPGKSNRAPWQESKLKSQAKRWKEGHLMQFHKKLGEIAFGVKTGDIPYSTSQALDILFCFYLQ</sequence>
<comment type="caution">
    <text evidence="1">The sequence shown here is derived from an EMBL/GenBank/DDBJ whole genome shotgun (WGS) entry which is preliminary data.</text>
</comment>
<gene>
    <name evidence="1" type="ORF">A3D08_02865</name>
</gene>
<accession>A0A1F7HG19</accession>
<dbReference type="InterPro" id="IPR008921">
    <property type="entry name" value="DNA_pol3_clamp-load_cplx_C"/>
</dbReference>
<evidence type="ECO:0000313" key="1">
    <source>
        <dbReference type="EMBL" id="OGK30180.1"/>
    </source>
</evidence>
<organism evidence="1 2">
    <name type="scientific">Candidatus Roizmanbacteria bacterium RIFCSPHIGHO2_02_FULL_43_11</name>
    <dbReference type="NCBI Taxonomy" id="1802043"/>
    <lineage>
        <taxon>Bacteria</taxon>
        <taxon>Candidatus Roizmaniibacteriota</taxon>
    </lineage>
</organism>
<dbReference type="Proteomes" id="UP000178098">
    <property type="component" value="Unassembled WGS sequence"/>
</dbReference>
<dbReference type="Gene3D" id="1.20.272.10">
    <property type="match status" value="1"/>
</dbReference>
<evidence type="ECO:0000313" key="2">
    <source>
        <dbReference type="Proteomes" id="UP000178098"/>
    </source>
</evidence>
<dbReference type="SUPFAM" id="SSF48019">
    <property type="entry name" value="post-AAA+ oligomerization domain-like"/>
    <property type="match status" value="1"/>
</dbReference>